<keyword evidence="1" id="KW-0808">Transferase</keyword>
<keyword evidence="1" id="KW-0328">Glycosyltransferase</keyword>
<reference evidence="1 2" key="1">
    <citation type="submission" date="2016-02" db="EMBL/GenBank/DDBJ databases">
        <title>Genome analysis of coral dinoflagellate symbionts highlights evolutionary adaptations to a symbiotic lifestyle.</title>
        <authorList>
            <person name="Aranda M."/>
            <person name="Li Y."/>
            <person name="Liew Y.J."/>
            <person name="Baumgarten S."/>
            <person name="Simakov O."/>
            <person name="Wilson M."/>
            <person name="Piel J."/>
            <person name="Ashoor H."/>
            <person name="Bougouffa S."/>
            <person name="Bajic V.B."/>
            <person name="Ryu T."/>
            <person name="Ravasi T."/>
            <person name="Bayer T."/>
            <person name="Micklem G."/>
            <person name="Kim H."/>
            <person name="Bhak J."/>
            <person name="Lajeunesse T.C."/>
            <person name="Voolstra C.R."/>
        </authorList>
    </citation>
    <scope>NUCLEOTIDE SEQUENCE [LARGE SCALE GENOMIC DNA]</scope>
    <source>
        <strain evidence="1 2">CCMP2467</strain>
    </source>
</reference>
<dbReference type="PANTHER" id="PTHR34496">
    <property type="entry name" value="GLCNAC TRANSFERASE-RELATED"/>
    <property type="match status" value="1"/>
</dbReference>
<organism evidence="1 2">
    <name type="scientific">Symbiodinium microadriaticum</name>
    <name type="common">Dinoflagellate</name>
    <name type="synonym">Zooxanthella microadriatica</name>
    <dbReference type="NCBI Taxonomy" id="2951"/>
    <lineage>
        <taxon>Eukaryota</taxon>
        <taxon>Sar</taxon>
        <taxon>Alveolata</taxon>
        <taxon>Dinophyceae</taxon>
        <taxon>Suessiales</taxon>
        <taxon>Symbiodiniaceae</taxon>
        <taxon>Symbiodinium</taxon>
    </lineage>
</organism>
<dbReference type="Pfam" id="PF11397">
    <property type="entry name" value="GlcNAc"/>
    <property type="match status" value="2"/>
</dbReference>
<evidence type="ECO:0000313" key="2">
    <source>
        <dbReference type="Proteomes" id="UP000186817"/>
    </source>
</evidence>
<feature type="non-terminal residue" evidence="1">
    <location>
        <position position="117"/>
    </location>
</feature>
<proteinExistence type="predicted"/>
<comment type="caution">
    <text evidence="1">The sequence shown here is derived from an EMBL/GenBank/DDBJ whole genome shotgun (WGS) entry which is preliminary data.</text>
</comment>
<dbReference type="AlphaFoldDB" id="A0A1Q9C4H6"/>
<sequence length="117" mass="13755">MGSRDPTIFVSIPSYRDPECQYTIRDLFSKASKPERVFIGVCWQADPEEDAACFLLEPPSHLASNVRVLPLHHRDARGPCYARARIQQELYQDEEYYLQLDSHYRMIPNWDEERIVP</sequence>
<dbReference type="InterPro" id="IPR021067">
    <property type="entry name" value="Glycosyltransferase"/>
</dbReference>
<dbReference type="PANTHER" id="PTHR34496:SF10">
    <property type="entry name" value="GLCNAC TRANSFERASE"/>
    <property type="match status" value="1"/>
</dbReference>
<name>A0A1Q9C4H6_SYMMI</name>
<accession>A0A1Q9C4H6</accession>
<dbReference type="EMBL" id="LSRX01001706">
    <property type="protein sequence ID" value="OLP77819.1"/>
    <property type="molecule type" value="Genomic_DNA"/>
</dbReference>
<dbReference type="Proteomes" id="UP000186817">
    <property type="component" value="Unassembled WGS sequence"/>
</dbReference>
<evidence type="ECO:0000313" key="1">
    <source>
        <dbReference type="EMBL" id="OLP77819.1"/>
    </source>
</evidence>
<dbReference type="GO" id="GO:0016757">
    <property type="term" value="F:glycosyltransferase activity"/>
    <property type="evidence" value="ECO:0007669"/>
    <property type="project" value="UniProtKB-KW"/>
</dbReference>
<gene>
    <name evidence="1" type="primary">gnt1</name>
    <name evidence="1" type="ORF">AK812_SmicGene42079</name>
</gene>
<keyword evidence="2" id="KW-1185">Reference proteome</keyword>
<protein>
    <submittedName>
        <fullName evidence="1">[Skp1-protein]-hydroxyproline N-acetylglucosaminyltransferase</fullName>
    </submittedName>
</protein>
<dbReference type="OrthoDB" id="417787at2759"/>